<accession>A0A0F5MN92</accession>
<evidence type="ECO:0000313" key="3">
    <source>
        <dbReference type="EMBL" id="KKB96044.1"/>
    </source>
</evidence>
<dbReference type="Gene3D" id="1.20.144.10">
    <property type="entry name" value="Phosphatidic acid phosphatase type 2/haloperoxidase"/>
    <property type="match status" value="1"/>
</dbReference>
<dbReference type="SMART" id="SM00014">
    <property type="entry name" value="acidPPc"/>
    <property type="match status" value="1"/>
</dbReference>
<name>A0A0F5MN92_9RICK</name>
<feature type="transmembrane region" description="Helical" evidence="1">
    <location>
        <begin position="12"/>
        <end position="30"/>
    </location>
</feature>
<keyword evidence="1" id="KW-1133">Transmembrane helix</keyword>
<dbReference type="CDD" id="cd03396">
    <property type="entry name" value="PAP2_like_6"/>
    <property type="match status" value="1"/>
</dbReference>
<proteinExistence type="predicted"/>
<keyword evidence="1" id="KW-0812">Transmembrane</keyword>
<dbReference type="AlphaFoldDB" id="A0A0F5MN92"/>
<gene>
    <name evidence="3" type="ORF">SZ25_00876</name>
</gene>
<evidence type="ECO:0000259" key="2">
    <source>
        <dbReference type="SMART" id="SM00014"/>
    </source>
</evidence>
<feature type="transmembrane region" description="Helical" evidence="1">
    <location>
        <begin position="150"/>
        <end position="168"/>
    </location>
</feature>
<feature type="transmembrane region" description="Helical" evidence="1">
    <location>
        <begin position="202"/>
        <end position="221"/>
    </location>
</feature>
<dbReference type="EMBL" id="JYHA01000146">
    <property type="protein sequence ID" value="KKB96044.1"/>
    <property type="molecule type" value="Genomic_DNA"/>
</dbReference>
<comment type="caution">
    <text evidence="3">The sequence shown here is derived from an EMBL/GenBank/DDBJ whole genome shotgun (WGS) entry which is preliminary data.</text>
</comment>
<dbReference type="SUPFAM" id="SSF48317">
    <property type="entry name" value="Acid phosphatase/Vanadium-dependent haloperoxidase"/>
    <property type="match status" value="1"/>
</dbReference>
<evidence type="ECO:0000256" key="1">
    <source>
        <dbReference type="SAM" id="Phobius"/>
    </source>
</evidence>
<dbReference type="InterPro" id="IPR000326">
    <property type="entry name" value="PAP2/HPO"/>
</dbReference>
<dbReference type="Pfam" id="PF01569">
    <property type="entry name" value="PAP2"/>
    <property type="match status" value="1"/>
</dbReference>
<dbReference type="Proteomes" id="UP000033358">
    <property type="component" value="Unassembled WGS sequence"/>
</dbReference>
<organism evidence="3 4">
    <name type="scientific">Candidatus Arcanibacter lacustris</name>
    <dbReference type="NCBI Taxonomy" id="1607817"/>
    <lineage>
        <taxon>Bacteria</taxon>
        <taxon>Pseudomonadati</taxon>
        <taxon>Pseudomonadota</taxon>
        <taxon>Alphaproteobacteria</taxon>
        <taxon>Rickettsiales</taxon>
        <taxon>Candidatus Arcanibacter</taxon>
    </lineage>
</organism>
<feature type="transmembrane region" description="Helical" evidence="1">
    <location>
        <begin position="94"/>
        <end position="113"/>
    </location>
</feature>
<reference evidence="3 4" key="1">
    <citation type="submission" date="2015-02" db="EMBL/GenBank/DDBJ databases">
        <title>Single cell genomics of a rare environmental alphaproteobacterium provides unique insights into Rickettsiaceae evolution.</title>
        <authorList>
            <person name="Martijn J."/>
            <person name="Schulz F."/>
            <person name="Zaremba-Niedzwiedzka K."/>
            <person name="Viklund J."/>
            <person name="Stepanauskas R."/>
            <person name="Andersson S.G.E."/>
            <person name="Horn M."/>
            <person name="Guy L."/>
            <person name="Ettema T.J.G."/>
        </authorList>
    </citation>
    <scope>NUCLEOTIDE SEQUENCE [LARGE SCALE GENOMIC DNA]</scope>
    <source>
        <strain evidence="3 4">SCGC AAA041-L04</strain>
    </source>
</reference>
<feature type="domain" description="Phosphatidic acid phosphatase type 2/haloperoxidase" evidence="2">
    <location>
        <begin position="94"/>
        <end position="217"/>
    </location>
</feature>
<keyword evidence="1" id="KW-0472">Membrane</keyword>
<feature type="transmembrane region" description="Helical" evidence="1">
    <location>
        <begin position="175"/>
        <end position="196"/>
    </location>
</feature>
<keyword evidence="4" id="KW-1185">Reference proteome</keyword>
<sequence>MVFKLLNNKLAWLVMFLIFNIAAFLLYPQIDIKFSNLFYRPGLGFIYKDNICLILIHRSIYIISYIIIAYLILSLLYNIITSKKLFELFGKKDLIYVLLCLAIGPGLIVNYAFKDNIFGRARPCNIEEFGGDKNFTPIFTISDNCSKNCSFTSGHAALAFFLTSFAFVAKSRSRLIFISAMIFGVIVSMGRVIQGGHFLSDVIFSGIIVIAVNMGIARLFACQEALLK</sequence>
<dbReference type="InterPro" id="IPR036938">
    <property type="entry name" value="PAP2/HPO_sf"/>
</dbReference>
<evidence type="ECO:0000313" key="4">
    <source>
        <dbReference type="Proteomes" id="UP000033358"/>
    </source>
</evidence>
<protein>
    <submittedName>
        <fullName evidence="3">PAP2 superfamily protein</fullName>
    </submittedName>
</protein>
<feature type="transmembrane region" description="Helical" evidence="1">
    <location>
        <begin position="50"/>
        <end position="73"/>
    </location>
</feature>